<keyword evidence="9" id="KW-1185">Reference proteome</keyword>
<dbReference type="PANTHER" id="PTHR32322">
    <property type="entry name" value="INNER MEMBRANE TRANSPORTER"/>
    <property type="match status" value="1"/>
</dbReference>
<dbReference type="InterPro" id="IPR037185">
    <property type="entry name" value="EmrE-like"/>
</dbReference>
<feature type="domain" description="EamA" evidence="7">
    <location>
        <begin position="26"/>
        <end position="159"/>
    </location>
</feature>
<dbReference type="GO" id="GO:0016020">
    <property type="term" value="C:membrane"/>
    <property type="evidence" value="ECO:0007669"/>
    <property type="project" value="UniProtKB-SubCell"/>
</dbReference>
<feature type="transmembrane region" description="Helical" evidence="6">
    <location>
        <begin position="235"/>
        <end position="256"/>
    </location>
</feature>
<comment type="caution">
    <text evidence="8">The sequence shown here is derived from an EMBL/GenBank/DDBJ whole genome shotgun (WGS) entry which is preliminary data.</text>
</comment>
<gene>
    <name evidence="8" type="primary">yijE</name>
    <name evidence="8" type="ORF">KOR42_27940</name>
</gene>
<sequence>MGFSLSAPPSQTEVVDRPNFDWLLADASLFGVVLIWGINMPVMKIGLEHMNVYAFNAGRLTLSAAVLVVIAIRAGSFRPSSISRSMWKHVAVYAFIASGLYQVLFLLGIARTTSGNAALIMTSVPMWTALLARFLIGERLSRLAWTGLIGAFVGTCVVTATNGVSGDSSYFLGNLIMLVAALTWSYGTVKSRQILTSVSPLTLSAVASVSMLPLHFLIAGPNVLHDFSALTRADAFLPILYSGIFSTGFALAMWNFGVRQTGAAHASVYQNLIPVIAMLSAWMIRGETVSPSQIMGGVMIVGGLMIMRRARK</sequence>
<feature type="transmembrane region" description="Helical" evidence="6">
    <location>
        <begin position="268"/>
        <end position="284"/>
    </location>
</feature>
<comment type="similarity">
    <text evidence="2">Belongs to the EamA transporter family.</text>
</comment>
<name>A0A5C5WXT0_9PLAN</name>
<dbReference type="SUPFAM" id="SSF103481">
    <property type="entry name" value="Multidrug resistance efflux transporter EmrE"/>
    <property type="match status" value="2"/>
</dbReference>
<evidence type="ECO:0000259" key="7">
    <source>
        <dbReference type="Pfam" id="PF00892"/>
    </source>
</evidence>
<feature type="transmembrane region" description="Helical" evidence="6">
    <location>
        <begin position="50"/>
        <end position="70"/>
    </location>
</feature>
<dbReference type="PANTHER" id="PTHR32322:SF2">
    <property type="entry name" value="EAMA DOMAIN-CONTAINING PROTEIN"/>
    <property type="match status" value="1"/>
</dbReference>
<evidence type="ECO:0000256" key="5">
    <source>
        <dbReference type="ARBA" id="ARBA00023136"/>
    </source>
</evidence>
<feature type="transmembrane region" description="Helical" evidence="6">
    <location>
        <begin position="116"/>
        <end position="136"/>
    </location>
</feature>
<feature type="transmembrane region" description="Helical" evidence="6">
    <location>
        <begin position="170"/>
        <end position="189"/>
    </location>
</feature>
<evidence type="ECO:0000256" key="4">
    <source>
        <dbReference type="ARBA" id="ARBA00022989"/>
    </source>
</evidence>
<reference evidence="8 9" key="1">
    <citation type="submission" date="2019-02" db="EMBL/GenBank/DDBJ databases">
        <title>Deep-cultivation of Planctomycetes and their phenomic and genomic characterization uncovers novel biology.</title>
        <authorList>
            <person name="Wiegand S."/>
            <person name="Jogler M."/>
            <person name="Boedeker C."/>
            <person name="Pinto D."/>
            <person name="Vollmers J."/>
            <person name="Rivas-Marin E."/>
            <person name="Kohn T."/>
            <person name="Peeters S.H."/>
            <person name="Heuer A."/>
            <person name="Rast P."/>
            <person name="Oberbeckmann S."/>
            <person name="Bunk B."/>
            <person name="Jeske O."/>
            <person name="Meyerdierks A."/>
            <person name="Storesund J.E."/>
            <person name="Kallscheuer N."/>
            <person name="Luecker S."/>
            <person name="Lage O.M."/>
            <person name="Pohl T."/>
            <person name="Merkel B.J."/>
            <person name="Hornburger P."/>
            <person name="Mueller R.-W."/>
            <person name="Bruemmer F."/>
            <person name="Labrenz M."/>
            <person name="Spormann A.M."/>
            <person name="Op Den Camp H."/>
            <person name="Overmann J."/>
            <person name="Amann R."/>
            <person name="Jetten M.S.M."/>
            <person name="Mascher T."/>
            <person name="Medema M.H."/>
            <person name="Devos D.P."/>
            <person name="Kaster A.-K."/>
            <person name="Ovreas L."/>
            <person name="Rohde M."/>
            <person name="Galperin M.Y."/>
            <person name="Jogler C."/>
        </authorList>
    </citation>
    <scope>NUCLEOTIDE SEQUENCE [LARGE SCALE GENOMIC DNA]</scope>
    <source>
        <strain evidence="8 9">KOR42</strain>
    </source>
</reference>
<evidence type="ECO:0000256" key="6">
    <source>
        <dbReference type="SAM" id="Phobius"/>
    </source>
</evidence>
<feature type="domain" description="EamA" evidence="7">
    <location>
        <begin position="172"/>
        <end position="307"/>
    </location>
</feature>
<feature type="transmembrane region" description="Helical" evidence="6">
    <location>
        <begin position="90"/>
        <end position="110"/>
    </location>
</feature>
<proteinExistence type="inferred from homology"/>
<keyword evidence="4 6" id="KW-1133">Transmembrane helix</keyword>
<accession>A0A5C5WXT0</accession>
<evidence type="ECO:0000256" key="2">
    <source>
        <dbReference type="ARBA" id="ARBA00007362"/>
    </source>
</evidence>
<comment type="subcellular location">
    <subcellularLocation>
        <location evidence="1">Membrane</location>
        <topology evidence="1">Multi-pass membrane protein</topology>
    </subcellularLocation>
</comment>
<protein>
    <submittedName>
        <fullName evidence="8">Putative inner membrane transporter yiJE</fullName>
    </submittedName>
</protein>
<dbReference type="InterPro" id="IPR050638">
    <property type="entry name" value="AA-Vitamin_Transporters"/>
</dbReference>
<dbReference type="Pfam" id="PF00892">
    <property type="entry name" value="EamA"/>
    <property type="match status" value="2"/>
</dbReference>
<dbReference type="Proteomes" id="UP000317243">
    <property type="component" value="Unassembled WGS sequence"/>
</dbReference>
<evidence type="ECO:0000313" key="9">
    <source>
        <dbReference type="Proteomes" id="UP000317243"/>
    </source>
</evidence>
<evidence type="ECO:0000256" key="1">
    <source>
        <dbReference type="ARBA" id="ARBA00004141"/>
    </source>
</evidence>
<keyword evidence="5 6" id="KW-0472">Membrane</keyword>
<organism evidence="8 9">
    <name type="scientific">Thalassoglobus neptunius</name>
    <dbReference type="NCBI Taxonomy" id="1938619"/>
    <lineage>
        <taxon>Bacteria</taxon>
        <taxon>Pseudomonadati</taxon>
        <taxon>Planctomycetota</taxon>
        <taxon>Planctomycetia</taxon>
        <taxon>Planctomycetales</taxon>
        <taxon>Planctomycetaceae</taxon>
        <taxon>Thalassoglobus</taxon>
    </lineage>
</organism>
<dbReference type="AlphaFoldDB" id="A0A5C5WXT0"/>
<keyword evidence="3 6" id="KW-0812">Transmembrane</keyword>
<feature type="transmembrane region" description="Helical" evidence="6">
    <location>
        <begin position="143"/>
        <end position="164"/>
    </location>
</feature>
<evidence type="ECO:0000313" key="8">
    <source>
        <dbReference type="EMBL" id="TWT55408.1"/>
    </source>
</evidence>
<dbReference type="EMBL" id="SIHI01000004">
    <property type="protein sequence ID" value="TWT55408.1"/>
    <property type="molecule type" value="Genomic_DNA"/>
</dbReference>
<feature type="transmembrane region" description="Helical" evidence="6">
    <location>
        <begin position="20"/>
        <end position="38"/>
    </location>
</feature>
<evidence type="ECO:0000256" key="3">
    <source>
        <dbReference type="ARBA" id="ARBA00022692"/>
    </source>
</evidence>
<dbReference type="InterPro" id="IPR000620">
    <property type="entry name" value="EamA_dom"/>
</dbReference>
<feature type="transmembrane region" description="Helical" evidence="6">
    <location>
        <begin position="201"/>
        <end position="223"/>
    </location>
</feature>
<feature type="transmembrane region" description="Helical" evidence="6">
    <location>
        <begin position="290"/>
        <end position="307"/>
    </location>
</feature>